<dbReference type="EMBL" id="CP001778">
    <property type="protein sequence ID" value="ADD44509.1"/>
    <property type="molecule type" value="Genomic_DNA"/>
</dbReference>
<name>D3Q8R7_STANL</name>
<proteinExistence type="predicted"/>
<evidence type="ECO:0000313" key="2">
    <source>
        <dbReference type="Proteomes" id="UP000000844"/>
    </source>
</evidence>
<organism evidence="1 2">
    <name type="scientific">Stackebrandtia nassauensis (strain DSM 44728 / CIP 108903 / NRRL B-16338 / NBRC 102104 / LLR-40K-21)</name>
    <dbReference type="NCBI Taxonomy" id="446470"/>
    <lineage>
        <taxon>Bacteria</taxon>
        <taxon>Bacillati</taxon>
        <taxon>Actinomycetota</taxon>
        <taxon>Actinomycetes</taxon>
        <taxon>Glycomycetales</taxon>
        <taxon>Glycomycetaceae</taxon>
        <taxon>Stackebrandtia</taxon>
    </lineage>
</organism>
<dbReference type="KEGG" id="sna:Snas_4868"/>
<sequence length="121" mass="13642">MTQLDLILETYVHATSESVAGAVSEPGFARELWPLWSVVVSEDRGPLGVRWLLDDARYSGSTEVWVEAVASDACVLHTFVRVDRRGGSVSAWRRRRVRDRMVKTLWRFKDDVEGRVAHSGG</sequence>
<dbReference type="HOGENOM" id="CLU_2036608_0_0_11"/>
<reference evidence="1 2" key="1">
    <citation type="journal article" date="2009" name="Stand. Genomic Sci.">
        <title>Complete genome sequence of Stackebrandtia nassauensis type strain (LLR-40K-21).</title>
        <authorList>
            <person name="Munk C."/>
            <person name="Lapidus A."/>
            <person name="Copeland A."/>
            <person name="Jando M."/>
            <person name="Mayilraj S."/>
            <person name="Glavina Del Rio T."/>
            <person name="Nolan M."/>
            <person name="Chen F."/>
            <person name="Lucas S."/>
            <person name="Tice H."/>
            <person name="Cheng J.F."/>
            <person name="Han C."/>
            <person name="Detter J.C."/>
            <person name="Bruce D."/>
            <person name="Goodwin L."/>
            <person name="Chain P."/>
            <person name="Pitluck S."/>
            <person name="Goker M."/>
            <person name="Ovchinikova G."/>
            <person name="Pati A."/>
            <person name="Ivanova N."/>
            <person name="Mavromatis K."/>
            <person name="Chen A."/>
            <person name="Palaniappan K."/>
            <person name="Land M."/>
            <person name="Hauser L."/>
            <person name="Chang Y.J."/>
            <person name="Jeffries C.D."/>
            <person name="Bristow J."/>
            <person name="Eisen J.A."/>
            <person name="Markowitz V."/>
            <person name="Hugenholtz P."/>
            <person name="Kyrpides N.C."/>
            <person name="Klenk H.P."/>
        </authorList>
    </citation>
    <scope>NUCLEOTIDE SEQUENCE [LARGE SCALE GENOMIC DNA]</scope>
    <source>
        <strain evidence="2">DSM 44728 / CIP 108903 / NRRL B-16338 / NBRC 102104 / LLR-40K-21</strain>
    </source>
</reference>
<evidence type="ECO:0000313" key="1">
    <source>
        <dbReference type="EMBL" id="ADD44509.1"/>
    </source>
</evidence>
<dbReference type="STRING" id="446470.Snas_4868"/>
<gene>
    <name evidence="1" type="ordered locus">Snas_4868</name>
</gene>
<dbReference type="Proteomes" id="UP000000844">
    <property type="component" value="Chromosome"/>
</dbReference>
<dbReference type="AlphaFoldDB" id="D3Q8R7"/>
<accession>D3Q8R7</accession>
<keyword evidence="2" id="KW-1185">Reference proteome</keyword>
<evidence type="ECO:0008006" key="3">
    <source>
        <dbReference type="Google" id="ProtNLM"/>
    </source>
</evidence>
<protein>
    <recommendedName>
        <fullName evidence="3">Polyketide cyclase / dehydrase and lipid transport</fullName>
    </recommendedName>
</protein>